<evidence type="ECO:0000259" key="2">
    <source>
        <dbReference type="Pfam" id="PF18962"/>
    </source>
</evidence>
<protein>
    <recommendedName>
        <fullName evidence="2">Secretion system C-terminal sorting domain-containing protein</fullName>
    </recommendedName>
</protein>
<reference evidence="3 4" key="1">
    <citation type="submission" date="2014-04" db="EMBL/GenBank/DDBJ databases">
        <title>Characterization and application of a salt tolerant electro-active bacterium.</title>
        <authorList>
            <person name="Yang L."/>
            <person name="Wei S."/>
            <person name="Tay Q.X.M."/>
        </authorList>
    </citation>
    <scope>NUCLEOTIDE SEQUENCE [LARGE SCALE GENOMIC DNA]</scope>
    <source>
        <strain evidence="3 4">LY1</strain>
    </source>
</reference>
<dbReference type="EMBL" id="JMIH01000014">
    <property type="protein sequence ID" value="KEO74935.1"/>
    <property type="molecule type" value="Genomic_DNA"/>
</dbReference>
<dbReference type="Proteomes" id="UP000027821">
    <property type="component" value="Unassembled WGS sequence"/>
</dbReference>
<dbReference type="STRING" id="1048983.EL17_04460"/>
<accession>A0A074L351</accession>
<sequence length="238" mass="27036">MNNCLKFLCLIFCLLQLNAEAKQVRVLNQAVEFTGKINTIQRKSLILHNESNQQKEYILKFLRGNIGSSQNIKLCIGEQCYDPRKDMNKIKLVMKPGEVITDLYIEFGLGITETRGTFDLHFSHIENNKDTFIIEAVYDVSNPNADGGEINHKDISIGSIYPNPSNRIAHLDYKIKNKNANVKVVLNSFIGNPVYDLTLDPDQETISINVSELNPGIYFYTVIVDNKNIVTKKLVVKR</sequence>
<organism evidence="3 4">
    <name type="scientific">Anditalea andensis</name>
    <dbReference type="NCBI Taxonomy" id="1048983"/>
    <lineage>
        <taxon>Bacteria</taxon>
        <taxon>Pseudomonadati</taxon>
        <taxon>Bacteroidota</taxon>
        <taxon>Cytophagia</taxon>
        <taxon>Cytophagales</taxon>
        <taxon>Cytophagaceae</taxon>
        <taxon>Anditalea</taxon>
    </lineage>
</organism>
<evidence type="ECO:0000313" key="4">
    <source>
        <dbReference type="Proteomes" id="UP000027821"/>
    </source>
</evidence>
<feature type="domain" description="Secretion system C-terminal sorting" evidence="2">
    <location>
        <begin position="160"/>
        <end position="236"/>
    </location>
</feature>
<comment type="caution">
    <text evidence="3">The sequence shown here is derived from an EMBL/GenBank/DDBJ whole genome shotgun (WGS) entry which is preliminary data.</text>
</comment>
<dbReference type="eggNOG" id="ENOG50331SH">
    <property type="taxonomic scope" value="Bacteria"/>
</dbReference>
<dbReference type="InterPro" id="IPR026444">
    <property type="entry name" value="Secre_tail"/>
</dbReference>
<keyword evidence="1" id="KW-0732">Signal</keyword>
<dbReference type="OrthoDB" id="1522390at2"/>
<name>A0A074L351_9BACT</name>
<evidence type="ECO:0000256" key="1">
    <source>
        <dbReference type="SAM" id="SignalP"/>
    </source>
</evidence>
<proteinExistence type="predicted"/>
<dbReference type="RefSeq" id="WP_051719824.1">
    <property type="nucleotide sequence ID" value="NZ_JMIH01000014.1"/>
</dbReference>
<dbReference type="Pfam" id="PF18962">
    <property type="entry name" value="Por_Secre_tail"/>
    <property type="match status" value="1"/>
</dbReference>
<evidence type="ECO:0000313" key="3">
    <source>
        <dbReference type="EMBL" id="KEO74935.1"/>
    </source>
</evidence>
<dbReference type="AlphaFoldDB" id="A0A074L351"/>
<keyword evidence="4" id="KW-1185">Reference proteome</keyword>
<feature type="signal peptide" evidence="1">
    <location>
        <begin position="1"/>
        <end position="21"/>
    </location>
</feature>
<gene>
    <name evidence="3" type="ORF">EL17_04460</name>
</gene>
<dbReference type="NCBIfam" id="TIGR04183">
    <property type="entry name" value="Por_Secre_tail"/>
    <property type="match status" value="1"/>
</dbReference>
<feature type="chain" id="PRO_5001697809" description="Secretion system C-terminal sorting domain-containing protein" evidence="1">
    <location>
        <begin position="22"/>
        <end position="238"/>
    </location>
</feature>